<dbReference type="AlphaFoldDB" id="S0L197"/>
<evidence type="ECO:0000313" key="2">
    <source>
        <dbReference type="EMBL" id="EOT83655.1"/>
    </source>
</evidence>
<keyword evidence="3" id="KW-1185">Reference proteome</keyword>
<dbReference type="Pfam" id="PF06691">
    <property type="entry name" value="DUF1189"/>
    <property type="match status" value="1"/>
</dbReference>
<accession>S0L197</accession>
<dbReference type="InterPro" id="IPR009574">
    <property type="entry name" value="DUF1189"/>
</dbReference>
<dbReference type="EMBL" id="ASWO01000005">
    <property type="protein sequence ID" value="EOT83655.1"/>
    <property type="molecule type" value="Genomic_DNA"/>
</dbReference>
<evidence type="ECO:0000313" key="3">
    <source>
        <dbReference type="Proteomes" id="UP000015961"/>
    </source>
</evidence>
<dbReference type="Proteomes" id="UP000015961">
    <property type="component" value="Unassembled WGS sequence"/>
</dbReference>
<reference evidence="2 3" key="1">
    <citation type="submission" date="2013-03" db="EMBL/GenBank/DDBJ databases">
        <title>The Genome Sequence of Enterococcus sulfureus ATCC_49903 (PacBio/Illumina hybrid assembly).</title>
        <authorList>
            <consortium name="The Broad Institute Genomics Platform"/>
            <consortium name="The Broad Institute Genome Sequencing Center for Infectious Disease"/>
            <person name="Earl A."/>
            <person name="Russ C."/>
            <person name="Gilmore M."/>
            <person name="Surin D."/>
            <person name="Walker B."/>
            <person name="Young S."/>
            <person name="Zeng Q."/>
            <person name="Gargeya S."/>
            <person name="Fitzgerald M."/>
            <person name="Haas B."/>
            <person name="Abouelleil A."/>
            <person name="Allen A.W."/>
            <person name="Alvarado L."/>
            <person name="Arachchi H.M."/>
            <person name="Berlin A.M."/>
            <person name="Chapman S.B."/>
            <person name="Gainer-Dewar J."/>
            <person name="Goldberg J."/>
            <person name="Griggs A."/>
            <person name="Gujja S."/>
            <person name="Hansen M."/>
            <person name="Howarth C."/>
            <person name="Imamovic A."/>
            <person name="Ireland A."/>
            <person name="Larimer J."/>
            <person name="McCowan C."/>
            <person name="Murphy C."/>
            <person name="Pearson M."/>
            <person name="Poon T.W."/>
            <person name="Priest M."/>
            <person name="Roberts A."/>
            <person name="Saif S."/>
            <person name="Shea T."/>
            <person name="Sisk P."/>
            <person name="Sykes S."/>
            <person name="Wortman J."/>
            <person name="Nusbaum C."/>
            <person name="Birren B."/>
        </authorList>
    </citation>
    <scope>NUCLEOTIDE SEQUENCE [LARGE SCALE GENOMIC DNA]</scope>
    <source>
        <strain evidence="2 3">ATCC 49903</strain>
    </source>
</reference>
<feature type="transmembrane region" description="Helical" evidence="1">
    <location>
        <begin position="28"/>
        <end position="48"/>
    </location>
</feature>
<protein>
    <recommendedName>
        <fullName evidence="4">Maltodextrose utilization protein MalA</fullName>
    </recommendedName>
</protein>
<dbReference type="eggNOG" id="COG5521">
    <property type="taxonomic scope" value="Bacteria"/>
</dbReference>
<comment type="caution">
    <text evidence="2">The sequence shown here is derived from an EMBL/GenBank/DDBJ whole genome shotgun (WGS) entry which is preliminary data.</text>
</comment>
<feature type="transmembrane region" description="Helical" evidence="1">
    <location>
        <begin position="243"/>
        <end position="259"/>
    </location>
</feature>
<dbReference type="RefSeq" id="WP_016185751.1">
    <property type="nucleotide sequence ID" value="NZ_ASWO01000005.1"/>
</dbReference>
<proteinExistence type="predicted"/>
<dbReference type="PATRIC" id="fig|1140003.3.peg.1256"/>
<sequence>MTMFQLIRSSFFQFNTLTQVRKVPFGKIVVYLLCLSFLFAIPMTFQVAEIFQSIRADGQEIAKKIPDFSIQNGQLKTKEQTKGFIYQTDSIIFTFDPDNQRSVEQVTQEDLGNLFNIGLLKNEAVLSLPQGEFTSAIFSTNPIILPYSSSLFTNLTGDSLRQGLAENQLPWFLYVLIFLIAVYPSFLTLVITLVIMSLAFSIFLRARSAQWRFLNTLKTLVVCSTIPTLFAAGMLFLNATFDATTFIFLATSFIFFNVIRQEKKEIV</sequence>
<keyword evidence="1" id="KW-1133">Transmembrane helix</keyword>
<keyword evidence="1" id="KW-0472">Membrane</keyword>
<gene>
    <name evidence="2" type="ORF">I573_01380</name>
</gene>
<evidence type="ECO:0008006" key="4">
    <source>
        <dbReference type="Google" id="ProtNLM"/>
    </source>
</evidence>
<name>S0L197_9ENTE</name>
<organism evidence="2 3">
    <name type="scientific">Enterococcus sulfureus ATCC 49903</name>
    <dbReference type="NCBI Taxonomy" id="1140003"/>
    <lineage>
        <taxon>Bacteria</taxon>
        <taxon>Bacillati</taxon>
        <taxon>Bacillota</taxon>
        <taxon>Bacilli</taxon>
        <taxon>Lactobacillales</taxon>
        <taxon>Enterococcaceae</taxon>
        <taxon>Enterococcus</taxon>
    </lineage>
</organism>
<keyword evidence="1" id="KW-0812">Transmembrane</keyword>
<dbReference type="STRING" id="1140003.OMY_01300"/>
<evidence type="ECO:0000256" key="1">
    <source>
        <dbReference type="SAM" id="Phobius"/>
    </source>
</evidence>
<feature type="transmembrane region" description="Helical" evidence="1">
    <location>
        <begin position="171"/>
        <end position="204"/>
    </location>
</feature>
<dbReference type="OrthoDB" id="2134424at2"/>
<feature type="transmembrane region" description="Helical" evidence="1">
    <location>
        <begin position="216"/>
        <end position="237"/>
    </location>
</feature>